<accession>A0A3N4LQ05</accession>
<dbReference type="Gene3D" id="3.30.70.2850">
    <property type="match status" value="1"/>
</dbReference>
<evidence type="ECO:0000256" key="5">
    <source>
        <dbReference type="ARBA" id="ARBA00022695"/>
    </source>
</evidence>
<keyword evidence="10" id="KW-0539">Nucleus</keyword>
<comment type="similarity">
    <text evidence="2 12">Belongs to the RNA polymerase beta' chain family.</text>
</comment>
<dbReference type="SMART" id="SM00663">
    <property type="entry name" value="RPOLA_N"/>
    <property type="match status" value="1"/>
</dbReference>
<dbReference type="InterPro" id="IPR007083">
    <property type="entry name" value="RNA_pol_Rpb1_4"/>
</dbReference>
<dbReference type="InterPro" id="IPR007080">
    <property type="entry name" value="RNA_pol_Rpb1_1"/>
</dbReference>
<evidence type="ECO:0000313" key="15">
    <source>
        <dbReference type="EMBL" id="RPB24916.1"/>
    </source>
</evidence>
<comment type="catalytic activity">
    <reaction evidence="11 12">
        <text>RNA(n) + a ribonucleoside 5'-triphosphate = RNA(n+1) + diphosphate</text>
        <dbReference type="Rhea" id="RHEA:21248"/>
        <dbReference type="Rhea" id="RHEA-COMP:14527"/>
        <dbReference type="Rhea" id="RHEA-COMP:17342"/>
        <dbReference type="ChEBI" id="CHEBI:33019"/>
        <dbReference type="ChEBI" id="CHEBI:61557"/>
        <dbReference type="ChEBI" id="CHEBI:140395"/>
        <dbReference type="EC" id="2.7.7.6"/>
    </reaction>
</comment>
<evidence type="ECO:0000256" key="6">
    <source>
        <dbReference type="ARBA" id="ARBA00022723"/>
    </source>
</evidence>
<dbReference type="InterPro" id="IPR007066">
    <property type="entry name" value="RNA_pol_Rpb1_3"/>
</dbReference>
<dbReference type="GO" id="GO:0005736">
    <property type="term" value="C:RNA polymerase I complex"/>
    <property type="evidence" value="ECO:0007669"/>
    <property type="project" value="TreeGrafter"/>
</dbReference>
<keyword evidence="5 12" id="KW-0548">Nucleotidyltransferase</keyword>
<dbReference type="InterPro" id="IPR015699">
    <property type="entry name" value="DNA-dir_RNA_pol1_lsu_N"/>
</dbReference>
<sequence length="1722" mass="192140">MATAWNISRPVASEITSIDFVTFTTDDILSASVKQIVNPATFDETSIHIRPNDGGLYDPALGASKDLGTSCSTCNLDYKFCPGHMGHIALPVPVYHPIFFDQMYRLLKSTCLYCFHLRMAKAEVNRHACKLQLLQYGLVVEMHELDLIGAVGKKVRGGKGDKEEEGEDLEEGEEEDDADTLIDKRNAFVKQTIRESKERFRAQKNAEHITIVTRERRLLIREFMKAIGGSGKCSNCRGISPTFRKDGYSKIFEKPLPPKQRDQMIQMGMRRKNTALDRRTIYANMAMKKKHHVDDMDIDNESVHEIEDVEEIENLEDPQLLSNNKSGRLLSSMEVRNTLHRLFENDIEIFTMLYQPRSWGKKGAKRPSADMFFLHAIAVPPINFRPPAMAGGMTRENSQNTSLSKILTDCFRIRDITISMNDPDRSTVGKADLLRQMYNAFATLQDDVNAFLDSTKSTTANAAAKATEMGIKQLLEKKEGLFRMHMMGKRVNYAARSVISPDPNIETYEIGVPPVFAKKLTYPEPVTMHNFEMLKACVENGPDHWPGASHIEMEDGSQINLRGKTTEERYALASQLLTTPVALGSYSRNKKVYRHIRDGDIVLMNRQPTLHKPSMMAHHVKVLPGEKTIRMHYANCNAYNADFDGDEMNMHLPQSELARAEAYHIANTNNQYLVATSGKPLRGLIQDHLVMGVWMSNRDTIFTKDEYQQLLYSCLRPEDGHVTGDNGEALNRILTIPPAIIKPLPMWTGKQVITTILHNICRRDLPGLTMSAKSKISGERWGGKGNEEGVVLFQRGYFMHGILDKNHLGPTEFGFVHSIYEVYGPETTGRLLSVIGRLLTKYLNMRAFTCGIDDLLLTPEGNRMRRERLRGTDQVGKEVAMKYVGLTNGKQNDSELKARLEDVLRDDKKQSGLDLVTNSRTKDFTSNVIAACLPAGLVKSFPVNHMQAMTVSGAKGSDVNSSQISCLLGQQTLEGRRVPVMVSGKSLPCFKPYDTDVRAGGYIADRFLTGIRPQEFYFHCMAGREGLIDTAVKTSRSGYLQRCLIKGMESVKVQYDNTVRDSDGSMVQFLYGEDGLDVAKQKHLSQLRFCAENNVTMVNLKNLGDDIEDKLDLEYLNENQSILKTLRKSGDFTAVDPIISRVSPAKYVGAVSEKFSQDVLEYCKVNPDKLIKTKKSKRRAKAFKGEVLDTSHLPSSMLDTISESDFYMLMSLKYQHALIDPGEAVGIVAGQSVGEPSTQMTLNTFHLAGHSAKNVTLGIPRLREIVMTASSNIATPTMTLTVLPERSESEVEMFRKNISRLTLAEIIDDVVVTEKLAKVAGQTKSKTYLIRLNFFPKTEYEKEYSVTPGEVVRAVEKDLMRRLSKSIKAEHKAKIEGSRLGNSDALPEVGTSKSMISQEQAAPSRGGDGDDEGADEDDSDDEGGDGDATSSRQKSRKSDGMDYDAPDEGEEAAQRETGDDEDEEGDDDTDDEKKKARKKHLEKQARAREEDVREAHANVYRFKFDDKDGEWCEIGLEYPASAPKLLMINLVEKVCLETVIHQLYGIKSVTCIPASELAKDPSVPPGTRRLVTDGLNFPEIWQHCGTYLDPDSISTNDIAAMLRFYGVEAARATILQEMKAVFGSHGISVDPRHLNLIADVMTRGGGFTPFNRTGLSDHVSPFLKMSYETTCNFLKEATMEGGNDDLKSPSGQIVLGKVNGVGTGSFDVLVGLNKPDNRINAY</sequence>
<evidence type="ECO:0000256" key="12">
    <source>
        <dbReference type="RuleBase" id="RU004279"/>
    </source>
</evidence>
<dbReference type="Pfam" id="PF00623">
    <property type="entry name" value="RNA_pol_Rpb1_2"/>
    <property type="match status" value="1"/>
</dbReference>
<dbReference type="Gene3D" id="1.10.357.120">
    <property type="match status" value="1"/>
</dbReference>
<dbReference type="FunFam" id="3.30.1490.180:FF:000003">
    <property type="entry name" value="DNA-directed RNA polymerase subunit"/>
    <property type="match status" value="1"/>
</dbReference>
<dbReference type="InterPro" id="IPR045867">
    <property type="entry name" value="DNA-dir_RpoC_beta_prime"/>
</dbReference>
<dbReference type="STRING" id="1051890.A0A3N4LQ05"/>
<dbReference type="CDD" id="cd02735">
    <property type="entry name" value="RNAP_I_Rpa1_C"/>
    <property type="match status" value="1"/>
</dbReference>
<organism evidence="15 16">
    <name type="scientific">Terfezia boudieri ATCC MYA-4762</name>
    <dbReference type="NCBI Taxonomy" id="1051890"/>
    <lineage>
        <taxon>Eukaryota</taxon>
        <taxon>Fungi</taxon>
        <taxon>Dikarya</taxon>
        <taxon>Ascomycota</taxon>
        <taxon>Pezizomycotina</taxon>
        <taxon>Pezizomycetes</taxon>
        <taxon>Pezizales</taxon>
        <taxon>Pezizaceae</taxon>
        <taxon>Terfezia</taxon>
    </lineage>
</organism>
<dbReference type="CDD" id="cd01435">
    <property type="entry name" value="RNAP_I_RPA1_N"/>
    <property type="match status" value="1"/>
</dbReference>
<evidence type="ECO:0000256" key="3">
    <source>
        <dbReference type="ARBA" id="ARBA00022478"/>
    </source>
</evidence>
<dbReference type="InterPro" id="IPR047107">
    <property type="entry name" value="DNA-dir_RNA_pol1_lsu_C"/>
</dbReference>
<keyword evidence="9 12" id="KW-0804">Transcription</keyword>
<comment type="function">
    <text evidence="12">DNA-dependent RNA polymerase catalyzes the transcription of DNA into RNA using the four ribonucleoside triphosphates as substrates.</text>
</comment>
<dbReference type="OrthoDB" id="270392at2759"/>
<keyword evidence="7" id="KW-0862">Zinc</keyword>
<dbReference type="FunFam" id="1.10.274.100:FF:000006">
    <property type="entry name" value="DNA-directed RNA polymerase subunit"/>
    <property type="match status" value="1"/>
</dbReference>
<evidence type="ECO:0000256" key="10">
    <source>
        <dbReference type="ARBA" id="ARBA00023242"/>
    </source>
</evidence>
<dbReference type="Gene3D" id="2.40.40.20">
    <property type="match status" value="1"/>
</dbReference>
<protein>
    <recommendedName>
        <fullName evidence="12">DNA-directed RNA polymerase subunit</fullName>
        <ecNumber evidence="12">2.7.7.6</ecNumber>
    </recommendedName>
</protein>
<dbReference type="EC" id="2.7.7.6" evidence="12"/>
<feature type="compositionally biased region" description="Acidic residues" evidence="13">
    <location>
        <begin position="163"/>
        <end position="177"/>
    </location>
</feature>
<keyword evidence="8" id="KW-0460">Magnesium</keyword>
<dbReference type="Proteomes" id="UP000267821">
    <property type="component" value="Unassembled WGS sequence"/>
</dbReference>
<name>A0A3N4LQ05_9PEZI</name>
<evidence type="ECO:0000256" key="13">
    <source>
        <dbReference type="SAM" id="MobiDB-lite"/>
    </source>
</evidence>
<comment type="subcellular location">
    <subcellularLocation>
        <location evidence="1">Nucleus</location>
    </subcellularLocation>
</comment>
<dbReference type="InterPro" id="IPR007081">
    <property type="entry name" value="RNA_pol_Rpb1_5"/>
</dbReference>
<evidence type="ECO:0000259" key="14">
    <source>
        <dbReference type="SMART" id="SM00663"/>
    </source>
</evidence>
<feature type="domain" description="RNA polymerase N-terminal" evidence="14">
    <location>
        <begin position="370"/>
        <end position="696"/>
    </location>
</feature>
<keyword evidence="16" id="KW-1185">Reference proteome</keyword>
<dbReference type="Gene3D" id="1.10.132.30">
    <property type="match status" value="1"/>
</dbReference>
<keyword evidence="3 12" id="KW-0240">DNA-directed RNA polymerase</keyword>
<evidence type="ECO:0000256" key="1">
    <source>
        <dbReference type="ARBA" id="ARBA00004123"/>
    </source>
</evidence>
<dbReference type="Gene3D" id="3.30.1490.180">
    <property type="entry name" value="RNA polymerase ii"/>
    <property type="match status" value="1"/>
</dbReference>
<feature type="region of interest" description="Disordered" evidence="13">
    <location>
        <begin position="1371"/>
        <end position="1490"/>
    </location>
</feature>
<dbReference type="GO" id="GO:0003899">
    <property type="term" value="F:DNA-directed RNA polymerase activity"/>
    <property type="evidence" value="ECO:0007669"/>
    <property type="project" value="UniProtKB-EC"/>
</dbReference>
<dbReference type="InterPro" id="IPR038120">
    <property type="entry name" value="Rpb1_funnel_sf"/>
</dbReference>
<dbReference type="Pfam" id="PF04998">
    <property type="entry name" value="RNA_pol_Rpb1_5"/>
    <property type="match status" value="1"/>
</dbReference>
<gene>
    <name evidence="15" type="ORF">L211DRAFT_823070</name>
</gene>
<dbReference type="Pfam" id="PF04997">
    <property type="entry name" value="RNA_pol_Rpb1_1"/>
    <property type="match status" value="1"/>
</dbReference>
<evidence type="ECO:0000256" key="11">
    <source>
        <dbReference type="ARBA" id="ARBA00048552"/>
    </source>
</evidence>
<dbReference type="Gene3D" id="1.10.274.100">
    <property type="entry name" value="RNA polymerase Rpb1, domain 3"/>
    <property type="match status" value="1"/>
</dbReference>
<evidence type="ECO:0000313" key="16">
    <source>
        <dbReference type="Proteomes" id="UP000267821"/>
    </source>
</evidence>
<dbReference type="FunFam" id="2.40.40.20:FF:000019">
    <property type="entry name" value="DNA-directed RNA polymerase II subunit RPB1"/>
    <property type="match status" value="1"/>
</dbReference>
<dbReference type="PANTHER" id="PTHR19376:SF11">
    <property type="entry name" value="DNA-DIRECTED RNA POLYMERASE I SUBUNIT RPA1"/>
    <property type="match status" value="1"/>
</dbReference>
<dbReference type="GO" id="GO:0046872">
    <property type="term" value="F:metal ion binding"/>
    <property type="evidence" value="ECO:0007669"/>
    <property type="project" value="UniProtKB-KW"/>
</dbReference>
<dbReference type="InterPro" id="IPR042102">
    <property type="entry name" value="RNA_pol_Rpb1_3_sf"/>
</dbReference>
<dbReference type="InterPro" id="IPR044893">
    <property type="entry name" value="RNA_pol_Rpb1_clamp_domain"/>
</dbReference>
<dbReference type="GO" id="GO:0006351">
    <property type="term" value="P:DNA-templated transcription"/>
    <property type="evidence" value="ECO:0007669"/>
    <property type="project" value="InterPro"/>
</dbReference>
<feature type="compositionally biased region" description="Polar residues" evidence="13">
    <location>
        <begin position="1391"/>
        <end position="1401"/>
    </location>
</feature>
<dbReference type="SUPFAM" id="SSF64484">
    <property type="entry name" value="beta and beta-prime subunits of DNA dependent RNA-polymerase"/>
    <property type="match status" value="1"/>
</dbReference>
<dbReference type="Gene3D" id="4.10.860.120">
    <property type="entry name" value="RNA polymerase II, clamp domain"/>
    <property type="match status" value="1"/>
</dbReference>
<dbReference type="FunFam" id="4.10.860.120:FF:000006">
    <property type="entry name" value="DNA-directed RNA polymerase subunit"/>
    <property type="match status" value="1"/>
</dbReference>
<dbReference type="InParanoid" id="A0A3N4LQ05"/>
<evidence type="ECO:0000256" key="2">
    <source>
        <dbReference type="ARBA" id="ARBA00006460"/>
    </source>
</evidence>
<dbReference type="InterPro" id="IPR006592">
    <property type="entry name" value="RNA_pol_N"/>
</dbReference>
<dbReference type="Pfam" id="PF05000">
    <property type="entry name" value="RNA_pol_Rpb1_4"/>
    <property type="match status" value="1"/>
</dbReference>
<dbReference type="FunCoup" id="A0A3N4LQ05">
    <property type="interactions" value="1066"/>
</dbReference>
<dbReference type="PANTHER" id="PTHR19376">
    <property type="entry name" value="DNA-DIRECTED RNA POLYMERASE"/>
    <property type="match status" value="1"/>
</dbReference>
<evidence type="ECO:0000256" key="8">
    <source>
        <dbReference type="ARBA" id="ARBA00022842"/>
    </source>
</evidence>
<dbReference type="GO" id="GO:0003677">
    <property type="term" value="F:DNA binding"/>
    <property type="evidence" value="ECO:0007669"/>
    <property type="project" value="InterPro"/>
</dbReference>
<evidence type="ECO:0000256" key="9">
    <source>
        <dbReference type="ARBA" id="ARBA00023163"/>
    </source>
</evidence>
<dbReference type="InterPro" id="IPR000722">
    <property type="entry name" value="RNA_pol_asu"/>
</dbReference>
<proteinExistence type="inferred from homology"/>
<evidence type="ECO:0000256" key="4">
    <source>
        <dbReference type="ARBA" id="ARBA00022679"/>
    </source>
</evidence>
<keyword evidence="4 12" id="KW-0808">Transferase</keyword>
<reference evidence="15 16" key="1">
    <citation type="journal article" date="2018" name="Nat. Ecol. Evol.">
        <title>Pezizomycetes genomes reveal the molecular basis of ectomycorrhizal truffle lifestyle.</title>
        <authorList>
            <person name="Murat C."/>
            <person name="Payen T."/>
            <person name="Noel B."/>
            <person name="Kuo A."/>
            <person name="Morin E."/>
            <person name="Chen J."/>
            <person name="Kohler A."/>
            <person name="Krizsan K."/>
            <person name="Balestrini R."/>
            <person name="Da Silva C."/>
            <person name="Montanini B."/>
            <person name="Hainaut M."/>
            <person name="Levati E."/>
            <person name="Barry K.W."/>
            <person name="Belfiori B."/>
            <person name="Cichocki N."/>
            <person name="Clum A."/>
            <person name="Dockter R.B."/>
            <person name="Fauchery L."/>
            <person name="Guy J."/>
            <person name="Iotti M."/>
            <person name="Le Tacon F."/>
            <person name="Lindquist E.A."/>
            <person name="Lipzen A."/>
            <person name="Malagnac F."/>
            <person name="Mello A."/>
            <person name="Molinier V."/>
            <person name="Miyauchi S."/>
            <person name="Poulain J."/>
            <person name="Riccioni C."/>
            <person name="Rubini A."/>
            <person name="Sitrit Y."/>
            <person name="Splivallo R."/>
            <person name="Traeger S."/>
            <person name="Wang M."/>
            <person name="Zifcakova L."/>
            <person name="Wipf D."/>
            <person name="Zambonelli A."/>
            <person name="Paolocci F."/>
            <person name="Nowrousian M."/>
            <person name="Ottonello S."/>
            <person name="Baldrian P."/>
            <person name="Spatafora J.W."/>
            <person name="Henrissat B."/>
            <person name="Nagy L.G."/>
            <person name="Aury J.M."/>
            <person name="Wincker P."/>
            <person name="Grigoriev I.V."/>
            <person name="Bonfante P."/>
            <person name="Martin F.M."/>
        </authorList>
    </citation>
    <scope>NUCLEOTIDE SEQUENCE [LARGE SCALE GENOMIC DNA]</scope>
    <source>
        <strain evidence="15 16">ATCC MYA-4762</strain>
    </source>
</reference>
<dbReference type="EMBL" id="ML121539">
    <property type="protein sequence ID" value="RPB24916.1"/>
    <property type="molecule type" value="Genomic_DNA"/>
</dbReference>
<feature type="compositionally biased region" description="Acidic residues" evidence="13">
    <location>
        <begin position="1409"/>
        <end position="1425"/>
    </location>
</feature>
<dbReference type="Pfam" id="PF04983">
    <property type="entry name" value="RNA_pol_Rpb1_3"/>
    <property type="match status" value="1"/>
</dbReference>
<keyword evidence="6" id="KW-0479">Metal-binding</keyword>
<feature type="compositionally biased region" description="Acidic residues" evidence="13">
    <location>
        <begin position="1441"/>
        <end position="1451"/>
    </location>
</feature>
<feature type="region of interest" description="Disordered" evidence="13">
    <location>
        <begin position="154"/>
        <end position="177"/>
    </location>
</feature>
<evidence type="ECO:0000256" key="7">
    <source>
        <dbReference type="ARBA" id="ARBA00022833"/>
    </source>
</evidence>
<feature type="compositionally biased region" description="Acidic residues" evidence="13">
    <location>
        <begin position="1458"/>
        <end position="1470"/>
    </location>
</feature>